<dbReference type="GO" id="GO:0005975">
    <property type="term" value="P:carbohydrate metabolic process"/>
    <property type="evidence" value="ECO:0007669"/>
    <property type="project" value="InterPro"/>
</dbReference>
<dbReference type="SUPFAM" id="SSF49373">
    <property type="entry name" value="Invasin/intimin cell-adhesion fragments"/>
    <property type="match status" value="1"/>
</dbReference>
<dbReference type="STRING" id="117157.SAMN04489717_2193"/>
<feature type="signal peptide" evidence="3">
    <location>
        <begin position="1"/>
        <end position="32"/>
    </location>
</feature>
<dbReference type="Gene3D" id="3.20.20.80">
    <property type="entry name" value="Glycosidases"/>
    <property type="match status" value="1"/>
</dbReference>
<evidence type="ECO:0000313" key="6">
    <source>
        <dbReference type="Proteomes" id="UP000198983"/>
    </source>
</evidence>
<keyword evidence="6" id="KW-1185">Reference proteome</keyword>
<feature type="region of interest" description="Disordered" evidence="2">
    <location>
        <begin position="729"/>
        <end position="748"/>
    </location>
</feature>
<dbReference type="Pfam" id="PF02368">
    <property type="entry name" value="Big_2"/>
    <property type="match status" value="1"/>
</dbReference>
<protein>
    <submittedName>
        <fullName evidence="5">Carbohydrate binding domain-containing protein</fullName>
    </submittedName>
</protein>
<organism evidence="5 6">
    <name type="scientific">Actinopolymorpha singaporensis</name>
    <dbReference type="NCBI Taxonomy" id="117157"/>
    <lineage>
        <taxon>Bacteria</taxon>
        <taxon>Bacillati</taxon>
        <taxon>Actinomycetota</taxon>
        <taxon>Actinomycetes</taxon>
        <taxon>Propionibacteriales</taxon>
        <taxon>Actinopolymorphaceae</taxon>
        <taxon>Actinopolymorpha</taxon>
    </lineage>
</organism>
<dbReference type="InterPro" id="IPR003610">
    <property type="entry name" value="CBM5/12"/>
</dbReference>
<evidence type="ECO:0000313" key="5">
    <source>
        <dbReference type="EMBL" id="SDS28274.1"/>
    </source>
</evidence>
<evidence type="ECO:0000256" key="1">
    <source>
        <dbReference type="ARBA" id="ARBA00022801"/>
    </source>
</evidence>
<dbReference type="SUPFAM" id="SSF49785">
    <property type="entry name" value="Galactose-binding domain-like"/>
    <property type="match status" value="1"/>
</dbReference>
<dbReference type="PROSITE" id="PS50022">
    <property type="entry name" value="FA58C_3"/>
    <property type="match status" value="1"/>
</dbReference>
<feature type="domain" description="F5/8 type C" evidence="4">
    <location>
        <begin position="58"/>
        <end position="214"/>
    </location>
</feature>
<dbReference type="GO" id="GO:0030246">
    <property type="term" value="F:carbohydrate binding"/>
    <property type="evidence" value="ECO:0007669"/>
    <property type="project" value="InterPro"/>
</dbReference>
<dbReference type="SMART" id="SM00635">
    <property type="entry name" value="BID_2"/>
    <property type="match status" value="1"/>
</dbReference>
<dbReference type="InterPro" id="IPR003343">
    <property type="entry name" value="Big_2"/>
</dbReference>
<dbReference type="Gene3D" id="2.60.40.1080">
    <property type="match status" value="1"/>
</dbReference>
<dbReference type="Pfam" id="PF00754">
    <property type="entry name" value="F5_F8_type_C"/>
    <property type="match status" value="1"/>
</dbReference>
<dbReference type="SUPFAM" id="SSF51055">
    <property type="entry name" value="Carbohydrate binding domain"/>
    <property type="match status" value="3"/>
</dbReference>
<gene>
    <name evidence="5" type="ORF">SAMN04489717_2193</name>
</gene>
<reference evidence="5 6" key="1">
    <citation type="submission" date="2016-10" db="EMBL/GenBank/DDBJ databases">
        <authorList>
            <person name="de Groot N.N."/>
        </authorList>
    </citation>
    <scope>NUCLEOTIDE SEQUENCE [LARGE SCALE GENOMIC DNA]</scope>
    <source>
        <strain evidence="5 6">DSM 22024</strain>
    </source>
</reference>
<evidence type="ECO:0000256" key="3">
    <source>
        <dbReference type="SAM" id="SignalP"/>
    </source>
</evidence>
<dbReference type="Gene3D" id="2.60.120.260">
    <property type="entry name" value="Galactose-binding domain-like"/>
    <property type="match status" value="2"/>
</dbReference>
<dbReference type="CDD" id="cd12215">
    <property type="entry name" value="ChiC_BD"/>
    <property type="match status" value="3"/>
</dbReference>
<dbReference type="InterPro" id="IPR008979">
    <property type="entry name" value="Galactose-bd-like_sf"/>
</dbReference>
<dbReference type="InterPro" id="IPR036573">
    <property type="entry name" value="CBM_sf_5/12"/>
</dbReference>
<proteinExistence type="predicted"/>
<feature type="chain" id="PRO_5009258163" evidence="3">
    <location>
        <begin position="33"/>
        <end position="1000"/>
    </location>
</feature>
<accession>A0A1H1QXL7</accession>
<dbReference type="Gene3D" id="2.10.10.20">
    <property type="entry name" value="Carbohydrate-binding module superfamily 5/12"/>
    <property type="match status" value="3"/>
</dbReference>
<dbReference type="SMART" id="SM00495">
    <property type="entry name" value="ChtBD3"/>
    <property type="match status" value="3"/>
</dbReference>
<dbReference type="AlphaFoldDB" id="A0A1H1QXL7"/>
<dbReference type="InterPro" id="IPR000421">
    <property type="entry name" value="FA58C"/>
</dbReference>
<keyword evidence="1" id="KW-0378">Hydrolase</keyword>
<sequence length="1000" mass="108245">MQGLLRRAMAVALAVAATSVWSVALAPTRTFAAATAGSAVTVSPAGATSVPSDPNDVAGYAPDGTSNIAVGATVTSSSSYEMPSETWAMAFLNNQVAGTADGWSTNPYEKVQDPTATAWVRYDFGDTYDLDRVVVFPRSKSFPADFRVEVSDDGDTYTTVFSSSGNADDRTDPAVVDLAGVKGRYLRLYVTRRNGVATGDGYLVQLSELAVFGTISGVHLSIDKPALLLETGGSDQLPYRAAAPGGTPQVAWSSSDPAVATVDDTGKVTAVAPGEATITLTAPQLDVSTSISVKVQDHVARMGEDNILISVFWPPTGANYVNDTQYRYLGDAGIDDVVGNDTLATKDINLKMAQLAYQHGLQATVYDSRFTSFPSMSDDQIKKLVREYTDVPGVGGFYLVDEPYDPTPYQHVVNAIADVAPGYDAHLNFLPSSVYPSEAAYAQVMQNYLTGIDGRGYLMFDRYPLGLAADSMDYTGFLTNLNTVRKVGLANNTKTATYLQSIGLPGGFRRPNATEIRYEANLALAYGYKQLSYFTWFTPTNRSQTFTDAIVTADGQKTDLYEPVKQLDSEIHAIGSTLVKLDARQVWQNGNTYGQPTVPKDFFTHAGSNQNLTLSYLRDRDTGRNYLMVVNNDFTRGQDISLTFDHGIGSVQELSRTDGTLRTPIALTDGTPLDRHLDAGEAVLYALPTGYDYEHPPAWKLTTVYNTGDRVSYQGKTYLAAWRSYDQTPGDPNGPWQETATTDDGTPKWTASRIFEAGDKVSYQGKTYLAAWHSRNQTPGDPNGPWQEIAMTDDGTPIWTPSRIFHAGDKASYQGHLYEALQYTRNQVPGEANSPWKNIDPRYTFDDSVQGWQAGQNVTGVEQVTSIANSPGRCFSGGCLQANTASVAPTAVRSVYLAPDQPIDMSRASTFSLKFNSWGSVPGVDQATGYQVTVKLTGANGATLTKTFNTSADAWTSLSFELKGWAGASAVSRIEIGTRTADTDYGAWPGEFQLDNVTWQ</sequence>
<dbReference type="EMBL" id="LT629732">
    <property type="protein sequence ID" value="SDS28274.1"/>
    <property type="molecule type" value="Genomic_DNA"/>
</dbReference>
<dbReference type="Pfam" id="PF02839">
    <property type="entry name" value="CBM_5_12"/>
    <property type="match status" value="1"/>
</dbReference>
<dbReference type="GO" id="GO:0005576">
    <property type="term" value="C:extracellular region"/>
    <property type="evidence" value="ECO:0007669"/>
    <property type="project" value="InterPro"/>
</dbReference>
<dbReference type="Proteomes" id="UP000198983">
    <property type="component" value="Chromosome I"/>
</dbReference>
<dbReference type="GO" id="GO:0004553">
    <property type="term" value="F:hydrolase activity, hydrolyzing O-glycosyl compounds"/>
    <property type="evidence" value="ECO:0007669"/>
    <property type="project" value="InterPro"/>
</dbReference>
<evidence type="ECO:0000259" key="4">
    <source>
        <dbReference type="PROSITE" id="PS50022"/>
    </source>
</evidence>
<dbReference type="InterPro" id="IPR008964">
    <property type="entry name" value="Invasin/intimin_cell_adhesion"/>
</dbReference>
<name>A0A1H1QXL7_9ACTN</name>
<dbReference type="RefSeq" id="WP_092652911.1">
    <property type="nucleotide sequence ID" value="NZ_LT629732.1"/>
</dbReference>
<dbReference type="OrthoDB" id="9772095at2"/>
<evidence type="ECO:0000256" key="2">
    <source>
        <dbReference type="SAM" id="MobiDB-lite"/>
    </source>
</evidence>
<keyword evidence="3" id="KW-0732">Signal</keyword>